<proteinExistence type="inferred from homology"/>
<dbReference type="VEuPathDB" id="VectorBase:PPAI004292"/>
<sequence length="493" mass="53966">MNSHKESKETSKNNEEPSHIVTKDSALVSLCLALGILARRTLATASHSSSSGVEFFLHGLHALFKGDFRITSHRDEWVFADMDLLQSVVAPAVRMSLKLHQDHFQNPDDYEDKAALYKAISIHTQELVISHEADPLWRNAVLKGVPNLLALRHVMEDGSDEYRVIRLAKRYLSFRVIKLNRECVRGLWAGQQQELIYLRNRNPERGSIQNAKQALRNIINSSCDQPIGYPIYVSPLTTSYAETNEQLCSVVGGSVSVKKIKNLIFDVWSRVRQRCREGCSSGSAIDSDMGDIQGVYYNAQVPHSVTTIGGVGGISSGGGGTLAYGSQNLSVSGATTRGSLASMGKPTSSTLLAGILNRDRDMEREAVRSGTKRASSQSRISERERRATLPATSSSSSSTRDVCSKEILMGSTNSCLKHQESLDFCSGASSNSKSANLNTWKSNSRKKSLSVESREARQKYGESSRSAEREDVAPPANIPLNKKVIIVDAGEVS</sequence>
<dbReference type="Proteomes" id="UP000092462">
    <property type="component" value="Unassembled WGS sequence"/>
</dbReference>
<accession>A0A1B0D9I0</accession>
<dbReference type="InterPro" id="IPR039797">
    <property type="entry name" value="Pecanex"/>
</dbReference>
<evidence type="ECO:0000256" key="2">
    <source>
        <dbReference type="ARBA" id="ARBA00010170"/>
    </source>
</evidence>
<evidence type="ECO:0000256" key="7">
    <source>
        <dbReference type="SAM" id="MobiDB-lite"/>
    </source>
</evidence>
<feature type="compositionally biased region" description="Polar residues" evidence="7">
    <location>
        <begin position="427"/>
        <end position="442"/>
    </location>
</feature>
<feature type="compositionally biased region" description="Basic and acidic residues" evidence="7">
    <location>
        <begin position="452"/>
        <end position="472"/>
    </location>
</feature>
<protein>
    <recommendedName>
        <fullName evidence="6">Pecanex-like protein</fullName>
    </recommendedName>
</protein>
<organism evidence="9 10">
    <name type="scientific">Phlebotomus papatasi</name>
    <name type="common">Sandfly</name>
    <dbReference type="NCBI Taxonomy" id="29031"/>
    <lineage>
        <taxon>Eukaryota</taxon>
        <taxon>Metazoa</taxon>
        <taxon>Ecdysozoa</taxon>
        <taxon>Arthropoda</taxon>
        <taxon>Hexapoda</taxon>
        <taxon>Insecta</taxon>
        <taxon>Pterygota</taxon>
        <taxon>Neoptera</taxon>
        <taxon>Endopterygota</taxon>
        <taxon>Diptera</taxon>
        <taxon>Nematocera</taxon>
        <taxon>Psychodoidea</taxon>
        <taxon>Psychodidae</taxon>
        <taxon>Phlebotomus</taxon>
        <taxon>Phlebotomus</taxon>
    </lineage>
</organism>
<feature type="region of interest" description="Disordered" evidence="7">
    <location>
        <begin position="427"/>
        <end position="480"/>
    </location>
</feature>
<dbReference type="GO" id="GO:0005783">
    <property type="term" value="C:endoplasmic reticulum"/>
    <property type="evidence" value="ECO:0007669"/>
    <property type="project" value="TreeGrafter"/>
</dbReference>
<evidence type="ECO:0000256" key="3">
    <source>
        <dbReference type="ARBA" id="ARBA00022692"/>
    </source>
</evidence>
<dbReference type="EnsemblMetazoa" id="PPAI004292-RA">
    <property type="protein sequence ID" value="PPAI004292-PA"/>
    <property type="gene ID" value="PPAI004292"/>
</dbReference>
<evidence type="ECO:0000256" key="4">
    <source>
        <dbReference type="ARBA" id="ARBA00022989"/>
    </source>
</evidence>
<evidence type="ECO:0000256" key="5">
    <source>
        <dbReference type="ARBA" id="ARBA00023136"/>
    </source>
</evidence>
<dbReference type="GO" id="GO:0007029">
    <property type="term" value="P:endoplasmic reticulum organization"/>
    <property type="evidence" value="ECO:0007669"/>
    <property type="project" value="TreeGrafter"/>
</dbReference>
<feature type="domain" description="Pecanex C-terminal" evidence="8">
    <location>
        <begin position="22"/>
        <end position="246"/>
    </location>
</feature>
<keyword evidence="5" id="KW-0472">Membrane</keyword>
<dbReference type="EMBL" id="AJVK01028261">
    <property type="status" value="NOT_ANNOTATED_CDS"/>
    <property type="molecule type" value="Genomic_DNA"/>
</dbReference>
<keyword evidence="10" id="KW-1185">Reference proteome</keyword>
<evidence type="ECO:0000313" key="9">
    <source>
        <dbReference type="EnsemblMetazoa" id="PPAI004292-PA"/>
    </source>
</evidence>
<dbReference type="VEuPathDB" id="VectorBase:PPAPM1_008295"/>
<name>A0A1B0D9I0_PHLPP</name>
<evidence type="ECO:0000259" key="8">
    <source>
        <dbReference type="Pfam" id="PF05041"/>
    </source>
</evidence>
<dbReference type="InterPro" id="IPR007735">
    <property type="entry name" value="Pecanex_C"/>
</dbReference>
<dbReference type="PANTHER" id="PTHR12372">
    <property type="entry name" value="PECANEX"/>
    <property type="match status" value="1"/>
</dbReference>
<evidence type="ECO:0000256" key="1">
    <source>
        <dbReference type="ARBA" id="ARBA00004141"/>
    </source>
</evidence>
<feature type="region of interest" description="Disordered" evidence="7">
    <location>
        <begin position="363"/>
        <end position="402"/>
    </location>
</feature>
<dbReference type="PANTHER" id="PTHR12372:SF7">
    <property type="entry name" value="PROTEIN PECANEX"/>
    <property type="match status" value="1"/>
</dbReference>
<dbReference type="AlphaFoldDB" id="A0A1B0D9I0"/>
<comment type="similarity">
    <text evidence="2 6">Belongs to the pecanex family.</text>
</comment>
<evidence type="ECO:0000313" key="10">
    <source>
        <dbReference type="Proteomes" id="UP000092462"/>
    </source>
</evidence>
<dbReference type="Pfam" id="PF05041">
    <property type="entry name" value="Pecanex_C"/>
    <property type="match status" value="1"/>
</dbReference>
<keyword evidence="4" id="KW-1133">Transmembrane helix</keyword>
<comment type="subcellular location">
    <subcellularLocation>
        <location evidence="1 6">Membrane</location>
        <topology evidence="1 6">Multi-pass membrane protein</topology>
    </subcellularLocation>
</comment>
<evidence type="ECO:0000256" key="6">
    <source>
        <dbReference type="RuleBase" id="RU367089"/>
    </source>
</evidence>
<reference evidence="9" key="1">
    <citation type="submission" date="2022-08" db="UniProtKB">
        <authorList>
            <consortium name="EnsemblMetazoa"/>
        </authorList>
    </citation>
    <scope>IDENTIFICATION</scope>
    <source>
        <strain evidence="9">Israel</strain>
    </source>
</reference>
<keyword evidence="3" id="KW-0812">Transmembrane</keyword>
<dbReference type="GO" id="GO:0016020">
    <property type="term" value="C:membrane"/>
    <property type="evidence" value="ECO:0007669"/>
    <property type="project" value="UniProtKB-SubCell"/>
</dbReference>